<comment type="caution">
    <text evidence="3">The sequence shown here is derived from an EMBL/GenBank/DDBJ whole genome shotgun (WGS) entry which is preliminary data.</text>
</comment>
<protein>
    <submittedName>
        <fullName evidence="3">Alpha/beta hydrolase</fullName>
    </submittedName>
</protein>
<feature type="compositionally biased region" description="Polar residues" evidence="1">
    <location>
        <begin position="1"/>
        <end position="15"/>
    </location>
</feature>
<dbReference type="Gene3D" id="3.40.50.1820">
    <property type="entry name" value="alpha/beta hydrolase"/>
    <property type="match status" value="1"/>
</dbReference>
<dbReference type="GO" id="GO:0016787">
    <property type="term" value="F:hydrolase activity"/>
    <property type="evidence" value="ECO:0007669"/>
    <property type="project" value="UniProtKB-KW"/>
</dbReference>
<evidence type="ECO:0000313" key="3">
    <source>
        <dbReference type="EMBL" id="MBW4667084.1"/>
    </source>
</evidence>
<evidence type="ECO:0000256" key="1">
    <source>
        <dbReference type="SAM" id="MobiDB-lite"/>
    </source>
</evidence>
<dbReference type="InterPro" id="IPR000073">
    <property type="entry name" value="AB_hydrolase_1"/>
</dbReference>
<dbReference type="Proteomes" id="UP000729701">
    <property type="component" value="Unassembled WGS sequence"/>
</dbReference>
<proteinExistence type="predicted"/>
<gene>
    <name evidence="3" type="ORF">KME60_06460</name>
</gene>
<reference evidence="3" key="2">
    <citation type="journal article" date="2022" name="Microbiol. Resour. Announc.">
        <title>Metagenome Sequencing to Explore Phylogenomics of Terrestrial Cyanobacteria.</title>
        <authorList>
            <person name="Ward R.D."/>
            <person name="Stajich J.E."/>
            <person name="Johansen J.R."/>
            <person name="Huntemann M."/>
            <person name="Clum A."/>
            <person name="Foster B."/>
            <person name="Foster B."/>
            <person name="Roux S."/>
            <person name="Palaniappan K."/>
            <person name="Varghese N."/>
            <person name="Mukherjee S."/>
            <person name="Reddy T.B.K."/>
            <person name="Daum C."/>
            <person name="Copeland A."/>
            <person name="Chen I.A."/>
            <person name="Ivanova N.N."/>
            <person name="Kyrpides N.C."/>
            <person name="Shapiro N."/>
            <person name="Eloe-Fadrosh E.A."/>
            <person name="Pietrasiak N."/>
        </authorList>
    </citation>
    <scope>NUCLEOTIDE SEQUENCE</scope>
    <source>
        <strain evidence="3">GSE-NOS-MK-12-04C</strain>
    </source>
</reference>
<sequence length="324" mass="36195">MGTFSSTQNGSNSVSVPPDEKTTSGTQFYDWKNYRCAYKVHQPINSAPEGIPLLLIHPIGVGLSRHFWLLFNREWYKTGHRNLIYNPDLLGCGESDMPHVAYTPSDWAEQLQQFLKTVIQQPVILIVQGALFPVAVELVNKEPNLIAGLILSGPPALVLIGKQSPEWKQKLLWNLLDSPLGNAFYRYARGEDFLRNFSTRQLFASTEAVDAQWLTTLQADAENPKSRHAVFAFLAGFWRQDYRSAIARIEQPTLVVMGETASSISSQGKGETPSERLAQYLACLPQGRGIKISGRNVLPYESTAEFVRVIAPFVNELEVSQVQS</sequence>
<dbReference type="Pfam" id="PF12697">
    <property type="entry name" value="Abhydrolase_6"/>
    <property type="match status" value="1"/>
</dbReference>
<keyword evidence="3" id="KW-0378">Hydrolase</keyword>
<organism evidence="3 4">
    <name type="scientific">Cyanomargarita calcarea GSE-NOS-MK-12-04C</name>
    <dbReference type="NCBI Taxonomy" id="2839659"/>
    <lineage>
        <taxon>Bacteria</taxon>
        <taxon>Bacillati</taxon>
        <taxon>Cyanobacteriota</taxon>
        <taxon>Cyanophyceae</taxon>
        <taxon>Nostocales</taxon>
        <taxon>Cyanomargaritaceae</taxon>
        <taxon>Cyanomargarita</taxon>
    </lineage>
</organism>
<feature type="domain" description="AB hydrolase-1" evidence="2">
    <location>
        <begin position="53"/>
        <end position="304"/>
    </location>
</feature>
<name>A0A951QII0_9CYAN</name>
<dbReference type="PANTHER" id="PTHR46438:SF2">
    <property type="entry name" value="ALPHA_BETA-HYDROLASES SUPERFAMILY PROTEIN"/>
    <property type="match status" value="1"/>
</dbReference>
<dbReference type="PANTHER" id="PTHR46438">
    <property type="entry name" value="ALPHA/BETA-HYDROLASES SUPERFAMILY PROTEIN"/>
    <property type="match status" value="1"/>
</dbReference>
<dbReference type="SUPFAM" id="SSF53474">
    <property type="entry name" value="alpha/beta-Hydrolases"/>
    <property type="match status" value="1"/>
</dbReference>
<evidence type="ECO:0000259" key="2">
    <source>
        <dbReference type="Pfam" id="PF12697"/>
    </source>
</evidence>
<feature type="region of interest" description="Disordered" evidence="1">
    <location>
        <begin position="1"/>
        <end position="23"/>
    </location>
</feature>
<accession>A0A951QII0</accession>
<reference evidence="3" key="1">
    <citation type="submission" date="2021-05" db="EMBL/GenBank/DDBJ databases">
        <authorList>
            <person name="Pietrasiak N."/>
            <person name="Ward R."/>
            <person name="Stajich J.E."/>
            <person name="Kurbessoian T."/>
        </authorList>
    </citation>
    <scope>NUCLEOTIDE SEQUENCE</scope>
    <source>
        <strain evidence="3">GSE-NOS-MK-12-04C</strain>
    </source>
</reference>
<evidence type="ECO:0000313" key="4">
    <source>
        <dbReference type="Proteomes" id="UP000729701"/>
    </source>
</evidence>
<dbReference type="AlphaFoldDB" id="A0A951QII0"/>
<dbReference type="EMBL" id="JAHHGZ010000005">
    <property type="protein sequence ID" value="MBW4667084.1"/>
    <property type="molecule type" value="Genomic_DNA"/>
</dbReference>
<dbReference type="InterPro" id="IPR029058">
    <property type="entry name" value="AB_hydrolase_fold"/>
</dbReference>